<proteinExistence type="predicted"/>
<organism evidence="2 3">
    <name type="scientific">Batillaria attramentaria</name>
    <dbReference type="NCBI Taxonomy" id="370345"/>
    <lineage>
        <taxon>Eukaryota</taxon>
        <taxon>Metazoa</taxon>
        <taxon>Spiralia</taxon>
        <taxon>Lophotrochozoa</taxon>
        <taxon>Mollusca</taxon>
        <taxon>Gastropoda</taxon>
        <taxon>Caenogastropoda</taxon>
        <taxon>Sorbeoconcha</taxon>
        <taxon>Cerithioidea</taxon>
        <taxon>Batillariidae</taxon>
        <taxon>Batillaria</taxon>
    </lineage>
</organism>
<feature type="compositionally biased region" description="Polar residues" evidence="1">
    <location>
        <begin position="21"/>
        <end position="35"/>
    </location>
</feature>
<evidence type="ECO:0000313" key="2">
    <source>
        <dbReference type="EMBL" id="KAK7498197.1"/>
    </source>
</evidence>
<dbReference type="AlphaFoldDB" id="A0ABD0LFE8"/>
<accession>A0ABD0LFE8</accession>
<reference evidence="2 3" key="1">
    <citation type="journal article" date="2023" name="Sci. Data">
        <title>Genome assembly of the Korean intertidal mud-creeper Batillaria attramentaria.</title>
        <authorList>
            <person name="Patra A.K."/>
            <person name="Ho P.T."/>
            <person name="Jun S."/>
            <person name="Lee S.J."/>
            <person name="Kim Y."/>
            <person name="Won Y.J."/>
        </authorList>
    </citation>
    <scope>NUCLEOTIDE SEQUENCE [LARGE SCALE GENOMIC DNA]</scope>
    <source>
        <strain evidence="2">Wonlab-2016</strain>
    </source>
</reference>
<feature type="region of interest" description="Disordered" evidence="1">
    <location>
        <begin position="1"/>
        <end position="58"/>
    </location>
</feature>
<sequence length="219" mass="23666">MRQTLPRQRHSPDLGSAHRLFSNSGTKRQKTNPSGSKGGGGATIHNHTTTPSSFFISNRPSTFEPPSLPFSSSATTHPPSYLHAFQFLHQQPTMHLSTSPLPVSSSVAKHPSSYLHPFQFLHQQPPIHLCNSTPSGFFISGQPSTFVLPPLKVSSSAANHSPSHSSFISTSTFSSPTTRHPPTLIPPPSSVLHQHLPHPPFPPPLPPALPTSFLSLPEK</sequence>
<feature type="compositionally biased region" description="Polar residues" evidence="1">
    <location>
        <begin position="45"/>
        <end position="58"/>
    </location>
</feature>
<evidence type="ECO:0000313" key="3">
    <source>
        <dbReference type="Proteomes" id="UP001519460"/>
    </source>
</evidence>
<dbReference type="Proteomes" id="UP001519460">
    <property type="component" value="Unassembled WGS sequence"/>
</dbReference>
<comment type="caution">
    <text evidence="2">The sequence shown here is derived from an EMBL/GenBank/DDBJ whole genome shotgun (WGS) entry which is preliminary data.</text>
</comment>
<dbReference type="EMBL" id="JACVVK020000052">
    <property type="protein sequence ID" value="KAK7498197.1"/>
    <property type="molecule type" value="Genomic_DNA"/>
</dbReference>
<feature type="compositionally biased region" description="Low complexity" evidence="1">
    <location>
        <begin position="166"/>
        <end position="182"/>
    </location>
</feature>
<gene>
    <name evidence="2" type="ORF">BaRGS_00010457</name>
</gene>
<name>A0ABD0LFE8_9CAEN</name>
<protein>
    <submittedName>
        <fullName evidence="2">Uncharacterized protein</fullName>
    </submittedName>
</protein>
<evidence type="ECO:0000256" key="1">
    <source>
        <dbReference type="SAM" id="MobiDB-lite"/>
    </source>
</evidence>
<feature type="region of interest" description="Disordered" evidence="1">
    <location>
        <begin position="166"/>
        <end position="204"/>
    </location>
</feature>
<keyword evidence="3" id="KW-1185">Reference proteome</keyword>